<dbReference type="Pfam" id="PF13768">
    <property type="entry name" value="VWA_3"/>
    <property type="match status" value="1"/>
</dbReference>
<proteinExistence type="predicted"/>
<accession>A0A5B6Z6X6</accession>
<dbReference type="InterPro" id="IPR002035">
    <property type="entry name" value="VWF_A"/>
</dbReference>
<evidence type="ECO:0000259" key="1">
    <source>
        <dbReference type="PROSITE" id="PS50234"/>
    </source>
</evidence>
<sequence length="749" mass="82866">MADEFSKSVEFGLQLSKRIYYGRSRSMSPPKPEAMEKSSPLPENHLPSAPMVYAVITEPSIVDNPDIPSYQPYVYGRCEPPALIPLHMHGIAMEVDCYLDTAFVTVSGTWRVHCVMASKSCDCRIAIPMGEQGSVLGVEVDSTRRSYYTQLITMEDTKDTEKVDKAKDGCLVKGRIYTLKVPQVDGGSKLSIKVTWSQKILYQDGQFCLSVPFSFPVHVIPVGKKISKREKILLNVNTGTGTEVLCKTSSHPLKELKRQVGKLGFSYEAEVLTWSITDFSFSYTVSSSDIFGGLLLQSPSLHDFDQREMFCFYLFPGYNQSLKVFRKEVVFIVDISGSMQGGPLENAKNALLAALSELNPVDLFNIIAFSGNTQLFSSSMELATNETIENVTQWIDKNLIAEGGTNILAPLNQAIEMVANTSDAIPLIFLITDGAVEDERHICNVMKGHLMNRGLISPRINTFGIGSYCNHYFLQMLAQIGRGYYDAAYDVDSINFQMQRLLNTASSVILANITIDALEQLDSVELYPFQIPDLLSGSPLIISGRYHGDLPNSLKVSGTLADMSNFTVDVKVQKAKDMPLDKVFAKRQIDKLTSHAWLMENKELEEKVAKLSIQTGTPSEYTRLILVQTDKGKQASGSILIQEQKMANLNGQQIIFLRNLGVGFGNLIATAENLSPIIEEAKLHETADTIFRVASNCCSRVLDRCCCMCFIQACSHMNDQCAIALTQLCTALACFGCLDCCCDICMSCD</sequence>
<organism evidence="2">
    <name type="scientific">Davidia involucrata</name>
    <name type="common">Dove tree</name>
    <dbReference type="NCBI Taxonomy" id="16924"/>
    <lineage>
        <taxon>Eukaryota</taxon>
        <taxon>Viridiplantae</taxon>
        <taxon>Streptophyta</taxon>
        <taxon>Embryophyta</taxon>
        <taxon>Tracheophyta</taxon>
        <taxon>Spermatophyta</taxon>
        <taxon>Magnoliopsida</taxon>
        <taxon>eudicotyledons</taxon>
        <taxon>Gunneridae</taxon>
        <taxon>Pentapetalae</taxon>
        <taxon>asterids</taxon>
        <taxon>Cornales</taxon>
        <taxon>Nyssaceae</taxon>
        <taxon>Davidia</taxon>
    </lineage>
</organism>
<evidence type="ECO:0000313" key="2">
    <source>
        <dbReference type="EMBL" id="MPA39840.1"/>
    </source>
</evidence>
<dbReference type="InterPro" id="IPR036465">
    <property type="entry name" value="vWFA_dom_sf"/>
</dbReference>
<dbReference type="SUPFAM" id="SSF53300">
    <property type="entry name" value="vWA-like"/>
    <property type="match status" value="1"/>
</dbReference>
<reference evidence="2" key="1">
    <citation type="submission" date="2019-08" db="EMBL/GenBank/DDBJ databases">
        <title>Reference gene set and small RNA set construction with multiple tissues from Davidia involucrata Baill.</title>
        <authorList>
            <person name="Yang H."/>
            <person name="Zhou C."/>
            <person name="Li G."/>
            <person name="Wang J."/>
            <person name="Gao P."/>
            <person name="Wang M."/>
            <person name="Wang R."/>
            <person name="Zhao Y."/>
        </authorList>
    </citation>
    <scope>NUCLEOTIDE SEQUENCE</scope>
    <source>
        <tissue evidence="2">Mixed with DoveR01_LX</tissue>
    </source>
</reference>
<protein>
    <submittedName>
        <fullName evidence="2">Putative inter-alpha-trypsin inhibitor heavy chain H3 isoform X1</fullName>
    </submittedName>
</protein>
<dbReference type="PANTHER" id="PTHR46503">
    <property type="entry name" value="INTER-ALPHA-TRYPSIN INHIBITOR HEAVY CHAIN-LIKE PROTEIN"/>
    <property type="match status" value="1"/>
</dbReference>
<dbReference type="PROSITE" id="PS50234">
    <property type="entry name" value="VWFA"/>
    <property type="match status" value="1"/>
</dbReference>
<dbReference type="PANTHER" id="PTHR46503:SF9">
    <property type="entry name" value="INTER ALPHA-TRYPSIN INHIBITOR, HEAVY CHAIN-LIKE PROTEIN"/>
    <property type="match status" value="1"/>
</dbReference>
<gene>
    <name evidence="2" type="ORF">Din_009281</name>
</gene>
<dbReference type="SMART" id="SM00327">
    <property type="entry name" value="VWA"/>
    <property type="match status" value="1"/>
</dbReference>
<dbReference type="CDD" id="cd01461">
    <property type="entry name" value="vWA_interalpha_trypsin_inhibitor"/>
    <property type="match status" value="1"/>
</dbReference>
<name>A0A5B6Z6X6_DAVIN</name>
<feature type="domain" description="VWFA" evidence="1">
    <location>
        <begin position="328"/>
        <end position="505"/>
    </location>
</feature>
<dbReference type="EMBL" id="GHES01009281">
    <property type="protein sequence ID" value="MPA39840.1"/>
    <property type="molecule type" value="Transcribed_RNA"/>
</dbReference>
<dbReference type="Gene3D" id="3.40.50.410">
    <property type="entry name" value="von Willebrand factor, type A domain"/>
    <property type="match status" value="1"/>
</dbReference>
<dbReference type="AlphaFoldDB" id="A0A5B6Z6X6"/>